<sequence length="116" mass="12433">MHEPLVQLWIWGAAIFSDPRFAAAVPAFLVSWMIGNRNTALVCAVIAFCTIKLIIWSSSIPFDGAYQIPVEGAAGIGAGMALMGVHGIQDRVNQLDLKNILQAIAQSIADAIRGKK</sequence>
<dbReference type="RefSeq" id="WP_126981476.1">
    <property type="nucleotide sequence ID" value="NZ_RZHD01000003.1"/>
</dbReference>
<dbReference type="EMBL" id="RZHD01000003">
    <property type="protein sequence ID" value="RUR48812.1"/>
    <property type="molecule type" value="Genomic_DNA"/>
</dbReference>
<feature type="transmembrane region" description="Helical" evidence="1">
    <location>
        <begin position="34"/>
        <end position="55"/>
    </location>
</feature>
<comment type="caution">
    <text evidence="2">The sequence shown here is derived from an EMBL/GenBank/DDBJ whole genome shotgun (WGS) entry which is preliminary data.</text>
</comment>
<evidence type="ECO:0000256" key="1">
    <source>
        <dbReference type="SAM" id="Phobius"/>
    </source>
</evidence>
<dbReference type="AlphaFoldDB" id="A0A3S0YPG3"/>
<name>A0A3S0YPG3_9GAMM</name>
<keyword evidence="3" id="KW-1185">Reference proteome</keyword>
<keyword evidence="1" id="KW-0472">Membrane</keyword>
<evidence type="ECO:0000313" key="3">
    <source>
        <dbReference type="Proteomes" id="UP000286912"/>
    </source>
</evidence>
<keyword evidence="1" id="KW-1133">Transmembrane helix</keyword>
<gene>
    <name evidence="2" type="ORF">ELY37_02880</name>
</gene>
<evidence type="ECO:0000313" key="2">
    <source>
        <dbReference type="EMBL" id="RUR48812.1"/>
    </source>
</evidence>
<reference evidence="2 3" key="1">
    <citation type="submission" date="2018-12" db="EMBL/GenBank/DDBJ databases">
        <title>three novel Halomonas strain isolated from plants.</title>
        <authorList>
            <person name="Sun C."/>
        </authorList>
    </citation>
    <scope>NUCLEOTIDE SEQUENCE [LARGE SCALE GENOMIC DNA]</scope>
    <source>
        <strain evidence="2 3">RC</strain>
    </source>
</reference>
<proteinExistence type="predicted"/>
<dbReference type="Proteomes" id="UP000286912">
    <property type="component" value="Unassembled WGS sequence"/>
</dbReference>
<protein>
    <submittedName>
        <fullName evidence="2">Uncharacterized protein</fullName>
    </submittedName>
</protein>
<organism evidence="2 3">
    <name type="scientific">Vreelandella populi</name>
    <dbReference type="NCBI Taxonomy" id="2498858"/>
    <lineage>
        <taxon>Bacteria</taxon>
        <taxon>Pseudomonadati</taxon>
        <taxon>Pseudomonadota</taxon>
        <taxon>Gammaproteobacteria</taxon>
        <taxon>Oceanospirillales</taxon>
        <taxon>Halomonadaceae</taxon>
        <taxon>Vreelandella</taxon>
    </lineage>
</organism>
<keyword evidence="1" id="KW-0812">Transmembrane</keyword>
<dbReference type="OrthoDB" id="6183200at2"/>
<accession>A0A3S0YPG3</accession>